<comment type="function">
    <text evidence="17">In addition to polymerase activity, this DNA polymerase exhibits 3'-5' and 5'-3' exonuclease activity.</text>
</comment>
<evidence type="ECO:0000259" key="20">
    <source>
        <dbReference type="SMART" id="SM00475"/>
    </source>
</evidence>
<dbReference type="Pfam" id="PF01367">
    <property type="entry name" value="5_3_exonuc"/>
    <property type="match status" value="1"/>
</dbReference>
<dbReference type="EC" id="2.7.7.7" evidence="3 16"/>
<evidence type="ECO:0000256" key="4">
    <source>
        <dbReference type="ARBA" id="ARBA00020311"/>
    </source>
</evidence>
<dbReference type="PROSITE" id="PS00447">
    <property type="entry name" value="DNA_POLYMERASE_A"/>
    <property type="match status" value="1"/>
</dbReference>
<dbReference type="InterPro" id="IPR012337">
    <property type="entry name" value="RNaseH-like_sf"/>
</dbReference>
<keyword evidence="7 17" id="KW-0235">DNA replication</keyword>
<evidence type="ECO:0000256" key="2">
    <source>
        <dbReference type="ARBA" id="ARBA00011541"/>
    </source>
</evidence>
<dbReference type="GO" id="GO:0003677">
    <property type="term" value="F:DNA binding"/>
    <property type="evidence" value="ECO:0007669"/>
    <property type="project" value="UniProtKB-UniRule"/>
</dbReference>
<dbReference type="CDD" id="cd06139">
    <property type="entry name" value="DNA_polA_I_Ecoli_like_exo"/>
    <property type="match status" value="1"/>
</dbReference>
<dbReference type="AlphaFoldDB" id="A0A8E0NDV2"/>
<dbReference type="SMART" id="SM00279">
    <property type="entry name" value="HhH2"/>
    <property type="match status" value="1"/>
</dbReference>
<reference evidence="23" key="1">
    <citation type="journal article" date="2013" name="Genome Announc.">
        <title>Draft Genome Sequence of the Dimorphic Prosthecate Bacterium Brevundimonas abyssalis TAR-001T.</title>
        <authorList>
            <person name="Tsubouchi T."/>
            <person name="Nishi S."/>
            <person name="Usui K."/>
            <person name="Shimane Y."/>
            <person name="Takaki Y."/>
            <person name="Maruyama T."/>
            <person name="Hatada Y."/>
        </authorList>
    </citation>
    <scope>NUCLEOTIDE SEQUENCE [LARGE SCALE GENOMIC DNA]</scope>
    <source>
        <strain evidence="23">TAR-001</strain>
    </source>
</reference>
<evidence type="ECO:0000256" key="6">
    <source>
        <dbReference type="ARBA" id="ARBA00022695"/>
    </source>
</evidence>
<comment type="similarity">
    <text evidence="1 17">Belongs to the DNA polymerase type-A family.</text>
</comment>
<evidence type="ECO:0000256" key="11">
    <source>
        <dbReference type="ARBA" id="ARBA00022839"/>
    </source>
</evidence>
<evidence type="ECO:0000256" key="1">
    <source>
        <dbReference type="ARBA" id="ARBA00007705"/>
    </source>
</evidence>
<keyword evidence="11 17" id="KW-0269">Exonuclease</keyword>
<dbReference type="InterPro" id="IPR020046">
    <property type="entry name" value="5-3_exonucl_a-hlix_arch_N"/>
</dbReference>
<feature type="domain" description="5'-3' exonuclease" evidence="20">
    <location>
        <begin position="35"/>
        <end position="295"/>
    </location>
</feature>
<comment type="catalytic activity">
    <reaction evidence="15 17">
        <text>DNA(n) + a 2'-deoxyribonucleoside 5'-triphosphate = DNA(n+1) + diphosphate</text>
        <dbReference type="Rhea" id="RHEA:22508"/>
        <dbReference type="Rhea" id="RHEA-COMP:17339"/>
        <dbReference type="Rhea" id="RHEA-COMP:17340"/>
        <dbReference type="ChEBI" id="CHEBI:33019"/>
        <dbReference type="ChEBI" id="CHEBI:61560"/>
        <dbReference type="ChEBI" id="CHEBI:173112"/>
        <dbReference type="EC" id="2.7.7.7"/>
    </reaction>
</comment>
<dbReference type="PANTHER" id="PTHR10133:SF27">
    <property type="entry name" value="DNA POLYMERASE NU"/>
    <property type="match status" value="1"/>
</dbReference>
<protein>
    <recommendedName>
        <fullName evidence="4 16">DNA polymerase I</fullName>
        <ecNumber evidence="3 16">2.7.7.7</ecNumber>
    </recommendedName>
</protein>
<proteinExistence type="inferred from homology"/>
<dbReference type="PRINTS" id="PR00868">
    <property type="entry name" value="DNAPOLI"/>
</dbReference>
<evidence type="ECO:0000256" key="18">
    <source>
        <dbReference type="SAM" id="MobiDB-lite"/>
    </source>
</evidence>
<dbReference type="SUPFAM" id="SSF47807">
    <property type="entry name" value="5' to 3' exonuclease, C-terminal subdomain"/>
    <property type="match status" value="1"/>
</dbReference>
<feature type="domain" description="DNA-directed DNA polymerase family A palm" evidence="21">
    <location>
        <begin position="739"/>
        <end position="945"/>
    </location>
</feature>
<dbReference type="InterPro" id="IPR029060">
    <property type="entry name" value="PIN-like_dom_sf"/>
</dbReference>
<dbReference type="EMBL" id="BATC01000078">
    <property type="protein sequence ID" value="GAD60486.1"/>
    <property type="molecule type" value="Genomic_DNA"/>
</dbReference>
<dbReference type="CDD" id="cd09898">
    <property type="entry name" value="H3TH_53EXO"/>
    <property type="match status" value="1"/>
</dbReference>
<evidence type="ECO:0000256" key="3">
    <source>
        <dbReference type="ARBA" id="ARBA00012417"/>
    </source>
</evidence>
<sequence length="985" mass="106726">MLPAMSEPADSTAPQGAPENTVAIDRPLTQDGPPVRLYLIDASAYIFRAYHALPPLTRKSDGLPVGAVQGYCNMLWKLMRDFKGEDGPTHLAAIFDHSEKTFRNDLYPQYKAHRPPPPEDLIPQFALVREATAAFGLPCVELPGYEADDLIATYACKARDMGGKAVIVSSDKDLMQLIGDGVVMYDPMKDAVLEHEAVMAKFGVGPDRVVDVQALIGDSTDNVPGAPGIGVKTASALIAEYGDLDTLLERAHEIKQNKRRETLIEYADQIRLSRELVRLTCDAPAPEPISDFVVRDPDPATLSAFLDRMEFRSLARRVGDGKAPEKNGATFPNGGLRAKPVSAPVATPRYAPAESVTPAEPHLFDTDAYECVTTLAALEVWIAEAKAAGVIGFDTETDSLSSSHAELCGLSLATGPNRACYIPLTHDHPGEADGGGGLDFEGAGRARPDQIEIEEALAKLKPLLEDPSVLKVGQNIKYDLAVMKRHGIAVGPIDDTMLISYVLGGGLHPHGMDELAKRHLGHEPIAFKAVAGTGKAQKSFRHVELKPATCYAAEDADVTLRLWRILKPQLAAEGLTNAYETLERGMPAVLADMEIAGIRVNPDRLRALSSEFGMRMAELEITAHELAGRPFNLGSPKQIGEILFGEMGLEGGKKTASGQWGTDASVLEELALTHDLPRTLLDWRQLAKLKGTYTDALVLAADPETHRVHTSFQLAAASTGRLASSDPNLQNIPIRTETGRQIRQAFIARDGHVLISADYSQIELRLLAHIGDIPELKAAFKAGLDIHAATASEMFDVPLSEMTPETRRRAKAINFGIIYGISAFGLAAQLGIGQGEAGAYIKTYFERFPGIRDYMDRTKALVREQGYVTTLFGRRVHVPAIHSKSGAERQFGERAAINAPIQGAAADIIRRAMMRMPAALRDAGLQTHMLLQVHDELVFEAPEAEADRAMAVIRKVMETAPLPAVQLTVPIDVEAKAAANWDQAH</sequence>
<evidence type="ECO:0000256" key="17">
    <source>
        <dbReference type="RuleBase" id="RU004460"/>
    </source>
</evidence>
<keyword evidence="10 17" id="KW-0378">Hydrolase</keyword>
<dbReference type="Gene3D" id="1.10.150.20">
    <property type="entry name" value="5' to 3' exonuclease, C-terminal subdomain"/>
    <property type="match status" value="2"/>
</dbReference>
<dbReference type="Proteomes" id="UP000016569">
    <property type="component" value="Unassembled WGS sequence"/>
</dbReference>
<dbReference type="InterPro" id="IPR002298">
    <property type="entry name" value="DNA_polymerase_A"/>
</dbReference>
<dbReference type="GO" id="GO:0006261">
    <property type="term" value="P:DNA-templated DNA replication"/>
    <property type="evidence" value="ECO:0007669"/>
    <property type="project" value="UniProtKB-UniRule"/>
</dbReference>
<dbReference type="SUPFAM" id="SSF56672">
    <property type="entry name" value="DNA/RNA polymerases"/>
    <property type="match status" value="1"/>
</dbReference>
<evidence type="ECO:0000256" key="13">
    <source>
        <dbReference type="ARBA" id="ARBA00023125"/>
    </source>
</evidence>
<feature type="domain" description="3'-5' exonuclease" evidence="19">
    <location>
        <begin position="369"/>
        <end position="571"/>
    </location>
</feature>
<feature type="region of interest" description="Disordered" evidence="18">
    <location>
        <begin position="317"/>
        <end position="338"/>
    </location>
</feature>
<evidence type="ECO:0000256" key="14">
    <source>
        <dbReference type="ARBA" id="ARBA00023204"/>
    </source>
</evidence>
<dbReference type="InterPro" id="IPR018320">
    <property type="entry name" value="DNA_polymerase_1"/>
</dbReference>
<dbReference type="InterPro" id="IPR019760">
    <property type="entry name" value="DNA-dir_DNA_pol_A_CS"/>
</dbReference>
<evidence type="ECO:0000256" key="9">
    <source>
        <dbReference type="ARBA" id="ARBA00022763"/>
    </source>
</evidence>
<keyword evidence="6 17" id="KW-0548">Nucleotidyltransferase</keyword>
<evidence type="ECO:0000256" key="8">
    <source>
        <dbReference type="ARBA" id="ARBA00022722"/>
    </source>
</evidence>
<dbReference type="SMART" id="SM00475">
    <property type="entry name" value="53EXOc"/>
    <property type="match status" value="1"/>
</dbReference>
<evidence type="ECO:0000256" key="10">
    <source>
        <dbReference type="ARBA" id="ARBA00022801"/>
    </source>
</evidence>
<keyword evidence="14 17" id="KW-0234">DNA repair</keyword>
<dbReference type="Gene3D" id="3.30.420.10">
    <property type="entry name" value="Ribonuclease H-like superfamily/Ribonuclease H"/>
    <property type="match status" value="1"/>
</dbReference>
<dbReference type="SUPFAM" id="SSF88723">
    <property type="entry name" value="PIN domain-like"/>
    <property type="match status" value="1"/>
</dbReference>
<dbReference type="SMART" id="SM00482">
    <property type="entry name" value="POLAc"/>
    <property type="match status" value="1"/>
</dbReference>
<organism evidence="22 23">
    <name type="scientific">Brevundimonas abyssalis TAR-001</name>
    <dbReference type="NCBI Taxonomy" id="1391729"/>
    <lineage>
        <taxon>Bacteria</taxon>
        <taxon>Pseudomonadati</taxon>
        <taxon>Pseudomonadota</taxon>
        <taxon>Alphaproteobacteria</taxon>
        <taxon>Caulobacterales</taxon>
        <taxon>Caulobacteraceae</taxon>
        <taxon>Brevundimonas</taxon>
    </lineage>
</organism>
<keyword evidence="13 17" id="KW-0238">DNA-binding</keyword>
<dbReference type="GO" id="GO:0003887">
    <property type="term" value="F:DNA-directed DNA polymerase activity"/>
    <property type="evidence" value="ECO:0007669"/>
    <property type="project" value="UniProtKB-UniRule"/>
</dbReference>
<evidence type="ECO:0000256" key="15">
    <source>
        <dbReference type="ARBA" id="ARBA00049244"/>
    </source>
</evidence>
<evidence type="ECO:0000313" key="23">
    <source>
        <dbReference type="Proteomes" id="UP000016569"/>
    </source>
</evidence>
<keyword evidence="9 17" id="KW-0227">DNA damage</keyword>
<keyword evidence="23" id="KW-1185">Reference proteome</keyword>
<dbReference type="CDD" id="cd08637">
    <property type="entry name" value="DNA_pol_A_pol_I_C"/>
    <property type="match status" value="1"/>
</dbReference>
<dbReference type="Gene3D" id="3.30.70.370">
    <property type="match status" value="1"/>
</dbReference>
<gene>
    <name evidence="17" type="primary">polA</name>
    <name evidence="22" type="ORF">MBEBAB_2736</name>
</gene>
<dbReference type="GO" id="GO:0006302">
    <property type="term" value="P:double-strand break repair"/>
    <property type="evidence" value="ECO:0007669"/>
    <property type="project" value="TreeGrafter"/>
</dbReference>
<dbReference type="FunFam" id="1.10.150.20:FF:000003">
    <property type="entry name" value="DNA polymerase I"/>
    <property type="match status" value="1"/>
</dbReference>
<dbReference type="FunFam" id="1.20.1060.10:FF:000001">
    <property type="entry name" value="DNA polymerase I"/>
    <property type="match status" value="1"/>
</dbReference>
<dbReference type="Pfam" id="PF00476">
    <property type="entry name" value="DNA_pol_A"/>
    <property type="match status" value="1"/>
</dbReference>
<keyword evidence="12 17" id="KW-0239">DNA-directed DNA polymerase</keyword>
<comment type="subunit">
    <text evidence="2">Single-chain monomer with multiple functions.</text>
</comment>
<dbReference type="CDD" id="cd09859">
    <property type="entry name" value="PIN_53EXO"/>
    <property type="match status" value="1"/>
</dbReference>
<accession>A0A8E0NDV2</accession>
<dbReference type="Gene3D" id="1.20.1060.10">
    <property type="entry name" value="Taq DNA Polymerase, Chain T, domain 4"/>
    <property type="match status" value="1"/>
</dbReference>
<dbReference type="InterPro" id="IPR001098">
    <property type="entry name" value="DNA-dir_DNA_pol_A_palm_dom"/>
</dbReference>
<evidence type="ECO:0000313" key="22">
    <source>
        <dbReference type="EMBL" id="GAD60486.1"/>
    </source>
</evidence>
<dbReference type="InterPro" id="IPR036397">
    <property type="entry name" value="RNaseH_sf"/>
</dbReference>
<dbReference type="GO" id="GO:0008409">
    <property type="term" value="F:5'-3' exonuclease activity"/>
    <property type="evidence" value="ECO:0007669"/>
    <property type="project" value="UniProtKB-UniRule"/>
</dbReference>
<dbReference type="NCBIfam" id="TIGR00593">
    <property type="entry name" value="pola"/>
    <property type="match status" value="1"/>
</dbReference>
<dbReference type="FunFam" id="1.10.150.20:FF:000002">
    <property type="entry name" value="DNA polymerase I"/>
    <property type="match status" value="1"/>
</dbReference>
<dbReference type="Pfam" id="PF01612">
    <property type="entry name" value="DNA_pol_A_exo1"/>
    <property type="match status" value="1"/>
</dbReference>
<dbReference type="PANTHER" id="PTHR10133">
    <property type="entry name" value="DNA POLYMERASE I"/>
    <property type="match status" value="1"/>
</dbReference>
<dbReference type="GO" id="GO:0008408">
    <property type="term" value="F:3'-5' exonuclease activity"/>
    <property type="evidence" value="ECO:0007669"/>
    <property type="project" value="UniProtKB-UniRule"/>
</dbReference>
<evidence type="ECO:0000256" key="5">
    <source>
        <dbReference type="ARBA" id="ARBA00022679"/>
    </source>
</evidence>
<keyword evidence="8" id="KW-0540">Nuclease</keyword>
<dbReference type="InterPro" id="IPR020045">
    <property type="entry name" value="DNA_polI_H3TH"/>
</dbReference>
<evidence type="ECO:0000256" key="7">
    <source>
        <dbReference type="ARBA" id="ARBA00022705"/>
    </source>
</evidence>
<evidence type="ECO:0000259" key="19">
    <source>
        <dbReference type="SMART" id="SM00474"/>
    </source>
</evidence>
<dbReference type="InterPro" id="IPR008918">
    <property type="entry name" value="HhH2"/>
</dbReference>
<dbReference type="SMART" id="SM00474">
    <property type="entry name" value="35EXOc"/>
    <property type="match status" value="1"/>
</dbReference>
<dbReference type="SUPFAM" id="SSF53098">
    <property type="entry name" value="Ribonuclease H-like"/>
    <property type="match status" value="1"/>
</dbReference>
<dbReference type="Gene3D" id="3.40.50.1010">
    <property type="entry name" value="5'-nuclease"/>
    <property type="match status" value="1"/>
</dbReference>
<dbReference type="InterPro" id="IPR002421">
    <property type="entry name" value="5-3_exonuclease"/>
</dbReference>
<evidence type="ECO:0000259" key="21">
    <source>
        <dbReference type="SMART" id="SM00482"/>
    </source>
</evidence>
<feature type="region of interest" description="Disordered" evidence="18">
    <location>
        <begin position="1"/>
        <end position="28"/>
    </location>
</feature>
<dbReference type="NCBIfam" id="NF004397">
    <property type="entry name" value="PRK05755.1"/>
    <property type="match status" value="1"/>
</dbReference>
<dbReference type="InterPro" id="IPR002562">
    <property type="entry name" value="3'-5'_exonuclease_dom"/>
</dbReference>
<name>A0A8E0NDV2_9CAUL</name>
<evidence type="ECO:0000256" key="16">
    <source>
        <dbReference type="NCBIfam" id="TIGR00593"/>
    </source>
</evidence>
<comment type="caution">
    <text evidence="22">The sequence shown here is derived from an EMBL/GenBank/DDBJ whole genome shotgun (WGS) entry which is preliminary data.</text>
</comment>
<dbReference type="InterPro" id="IPR036279">
    <property type="entry name" value="5-3_exonuclease_C_sf"/>
</dbReference>
<dbReference type="Pfam" id="PF02739">
    <property type="entry name" value="5_3_exonuc_N"/>
    <property type="match status" value="1"/>
</dbReference>
<evidence type="ECO:0000256" key="12">
    <source>
        <dbReference type="ARBA" id="ARBA00022932"/>
    </source>
</evidence>
<keyword evidence="5 17" id="KW-0808">Transferase</keyword>
<dbReference type="InterPro" id="IPR043502">
    <property type="entry name" value="DNA/RNA_pol_sf"/>
</dbReference>